<feature type="region of interest" description="Disordered" evidence="1">
    <location>
        <begin position="680"/>
        <end position="1163"/>
    </location>
</feature>
<dbReference type="GeneID" id="55973846"/>
<proteinExistence type="predicted"/>
<dbReference type="OrthoDB" id="5135630at2759"/>
<feature type="compositionally biased region" description="Polar residues" evidence="1">
    <location>
        <begin position="752"/>
        <end position="768"/>
    </location>
</feature>
<feature type="compositionally biased region" description="Polar residues" evidence="1">
    <location>
        <begin position="279"/>
        <end position="291"/>
    </location>
</feature>
<evidence type="ECO:0000313" key="3">
    <source>
        <dbReference type="Proteomes" id="UP000749293"/>
    </source>
</evidence>
<feature type="compositionally biased region" description="Basic and acidic residues" evidence="1">
    <location>
        <begin position="896"/>
        <end position="914"/>
    </location>
</feature>
<keyword evidence="3" id="KW-1185">Reference proteome</keyword>
<feature type="region of interest" description="Disordered" evidence="1">
    <location>
        <begin position="246"/>
        <end position="416"/>
    </location>
</feature>
<feature type="compositionally biased region" description="Low complexity" evidence="1">
    <location>
        <begin position="1095"/>
        <end position="1108"/>
    </location>
</feature>
<gene>
    <name evidence="2" type="ORF">GMORB2_7623</name>
</gene>
<feature type="compositionally biased region" description="Low complexity" evidence="1">
    <location>
        <begin position="1027"/>
        <end position="1036"/>
    </location>
</feature>
<feature type="region of interest" description="Disordered" evidence="1">
    <location>
        <begin position="435"/>
        <end position="474"/>
    </location>
</feature>
<feature type="compositionally biased region" description="Low complexity" evidence="1">
    <location>
        <begin position="300"/>
        <end position="313"/>
    </location>
</feature>
<feature type="compositionally biased region" description="Polar residues" evidence="1">
    <location>
        <begin position="986"/>
        <end position="1007"/>
    </location>
</feature>
<evidence type="ECO:0000256" key="1">
    <source>
        <dbReference type="SAM" id="MobiDB-lite"/>
    </source>
</evidence>
<feature type="compositionally biased region" description="Low complexity" evidence="1">
    <location>
        <begin position="1070"/>
        <end position="1086"/>
    </location>
</feature>
<feature type="compositionally biased region" description="Polar residues" evidence="1">
    <location>
        <begin position="1118"/>
        <end position="1139"/>
    </location>
</feature>
<protein>
    <submittedName>
        <fullName evidence="2">Uncharacterized protein</fullName>
    </submittedName>
</protein>
<accession>A0A9P5D3Q7</accession>
<comment type="caution">
    <text evidence="2">The sequence shown here is derived from an EMBL/GenBank/DDBJ whole genome shotgun (WGS) entry which is preliminary data.</text>
</comment>
<dbReference type="EMBL" id="JAANYQ010000010">
    <property type="protein sequence ID" value="KAF4122030.1"/>
    <property type="molecule type" value="Genomic_DNA"/>
</dbReference>
<dbReference type="Proteomes" id="UP000749293">
    <property type="component" value="Unassembled WGS sequence"/>
</dbReference>
<evidence type="ECO:0000313" key="2">
    <source>
        <dbReference type="EMBL" id="KAF4122030.1"/>
    </source>
</evidence>
<feature type="compositionally biased region" description="Polar residues" evidence="1">
    <location>
        <begin position="445"/>
        <end position="461"/>
    </location>
</feature>
<name>A0A9P5D3Q7_9HYPO</name>
<reference evidence="2" key="1">
    <citation type="submission" date="2020-03" db="EMBL/GenBank/DDBJ databases">
        <title>Site-based positive gene gene selection in Geosmithia morbida across the United States reveals a broad range of putative effectors and factors for local host and environmental adapation.</title>
        <authorList>
            <person name="Onufrak A."/>
            <person name="Murdoch R.W."/>
            <person name="Gazis R."/>
            <person name="Huff M."/>
            <person name="Staton M."/>
            <person name="Klingeman W."/>
            <person name="Hadziabdic D."/>
        </authorList>
    </citation>
    <scope>NUCLEOTIDE SEQUENCE</scope>
    <source>
        <strain evidence="2">1262</strain>
    </source>
</reference>
<feature type="compositionally biased region" description="Basic residues" evidence="1">
    <location>
        <begin position="1153"/>
        <end position="1163"/>
    </location>
</feature>
<feature type="compositionally biased region" description="Polar residues" evidence="1">
    <location>
        <begin position="680"/>
        <end position="697"/>
    </location>
</feature>
<dbReference type="RefSeq" id="XP_035320682.1">
    <property type="nucleotide sequence ID" value="XM_035469588.1"/>
</dbReference>
<organism evidence="2 3">
    <name type="scientific">Geosmithia morbida</name>
    <dbReference type="NCBI Taxonomy" id="1094350"/>
    <lineage>
        <taxon>Eukaryota</taxon>
        <taxon>Fungi</taxon>
        <taxon>Dikarya</taxon>
        <taxon>Ascomycota</taxon>
        <taxon>Pezizomycotina</taxon>
        <taxon>Sordariomycetes</taxon>
        <taxon>Hypocreomycetidae</taxon>
        <taxon>Hypocreales</taxon>
        <taxon>Bionectriaceae</taxon>
        <taxon>Geosmithia</taxon>
    </lineage>
</organism>
<feature type="compositionally biased region" description="Basic and acidic residues" evidence="1">
    <location>
        <begin position="798"/>
        <end position="809"/>
    </location>
</feature>
<dbReference type="AlphaFoldDB" id="A0A9P5D3Q7"/>
<sequence length="1163" mass="124969">MDVPTATFSPGVQLPTVLPMPITFFGDSTSSESCRNANWSVTLSPSSIRHCKPSWRRVPRPAASLPGRRRRRTVMKRAGACYSVRSYRRDLTSRPFDKHYTDEENEVSQTKRRHLELESGLDSETSWVQGSTPSAEQAADDYRRAKIHVIQHIALHPDSAFDFTGRDVHIGGLVPVGREKRRVDWTRAPGATLAFYRDVLALVVEAWEEYGMDIVKTDLVQHMIRLQGTQANARDCLAAIGAREEAVEKQPESTAMAPSTPAKKPSRRRARLSDYVVASNVTAKTNSSTSPSHEDEESKSAATPLAATASAQAETEDRNVTPAKRSMPPPPSSSHGPLATATPRRSGGLGLIGSVPELTASPPPTPPSWRKWESANVPDAEAFQFSGASFEDTQASDHYSMFGSKGDRRKSEPLLQHLLRDRTRRFSASPQKFFAGADRFGEAGSTATSRAGTPSLPSTPTRPEMAGSRRSTDTDFFTPLPAYFRSNLARGGTPAADRNGVYSIDMRETQDIFGSKTARPVAAASAETIPESEDWPAVSAKPETKVDRLTDLAAKTEEDGSDDVAVSHLNGEVVVHFKLPDELARILGAGAVATTPVAKTSTRIEFDRTPNIGGLELSIKARRATLAPSNPTGTADVLGSSPSKLSSIEDRTLVVPDFAAQEDEPTERPLRKEIQEAPSSGLISDMSFNPSFQTPTFGSLDFSPSKLDSNNTPSRAPPSAQRQADVETTPEPAVEAPSNDAQEEVVLDRSPKSFTPVNKPTSPPQQNGVPAKVDEDKPGNEAAQQPSSKPPAPYDDDSPGRDFMYDFIRRSKPKRPTMADAAAAEAGSLLPPVPGSVARTPLGIKSPNASSPSPHKEKRKLDQHESSSSPLKPSKKPRRQVTKSCLKKTEVAPVPAEKKAAPRSKSVREKKTAVEETETAAAAAVKPSSSDNTGKHDVQEDGEGAPRRSTRLRAQPTEPTKSCIPTAIKLGRPTSSAGRGGVNGATALNSAVRSEQADLTRQTSYNTRRNKGRAESVQQVLARYSDESQPQSQPQSESEEPRAPSKTGKNVSWMDPVSAHQKTPKKSRCAKASASTPAKKASATVAGKRTPTPTPTAKKTIPAPASKINGAAKDQKPQGVTRSSAAPQQKSSHTVSQAAKNLGMAGNGTPAKRMTRAQTRRVA</sequence>